<dbReference type="OrthoDB" id="42811at2157"/>
<dbReference type="EMBL" id="CP045484">
    <property type="protein sequence ID" value="QGR17305.1"/>
    <property type="molecule type" value="Genomic_DNA"/>
</dbReference>
<organism evidence="2 3">
    <name type="scientific">Sulfurisphaera ohwakuensis</name>
    <dbReference type="NCBI Taxonomy" id="69656"/>
    <lineage>
        <taxon>Archaea</taxon>
        <taxon>Thermoproteota</taxon>
        <taxon>Thermoprotei</taxon>
        <taxon>Sulfolobales</taxon>
        <taxon>Sulfolobaceae</taxon>
        <taxon>Sulfurisphaera</taxon>
    </lineage>
</organism>
<dbReference type="RefSeq" id="WP_156014795.1">
    <property type="nucleotide sequence ID" value="NZ_AP031374.1"/>
</dbReference>
<dbReference type="Pfam" id="PF16239">
    <property type="entry name" value="DUF4898"/>
    <property type="match status" value="1"/>
</dbReference>
<dbReference type="Proteomes" id="UP000427373">
    <property type="component" value="Chromosome"/>
</dbReference>
<keyword evidence="3" id="KW-1185">Reference proteome</keyword>
<dbReference type="AlphaFoldDB" id="A0A650CI06"/>
<evidence type="ECO:0000313" key="3">
    <source>
        <dbReference type="Proteomes" id="UP000427373"/>
    </source>
</evidence>
<evidence type="ECO:0000313" key="2">
    <source>
        <dbReference type="EMBL" id="QGR17305.1"/>
    </source>
</evidence>
<dbReference type="InterPro" id="IPR032603">
    <property type="entry name" value="DUF4898"/>
</dbReference>
<evidence type="ECO:0000313" key="1">
    <source>
        <dbReference type="EMBL" id="MBB5254813.1"/>
    </source>
</evidence>
<sequence length="85" mass="10238">MVELVDINDVESLMKFFNFSKKLIIPIKIISDKEKFFNYILPRQGAFCIIRPKDYEIESVIKEIRENPFYIFISEELKDELILLY</sequence>
<accession>A0A650CI06</accession>
<dbReference type="GeneID" id="95645145"/>
<proteinExistence type="predicted"/>
<dbReference type="KEGG" id="soh:D1869_08955"/>
<protein>
    <submittedName>
        <fullName evidence="2">DUF4898 domain-containing protein</fullName>
    </submittedName>
</protein>
<gene>
    <name evidence="2" type="ORF">D1869_08955</name>
    <name evidence="1" type="ORF">HNQ62_002587</name>
</gene>
<name>A0A650CI06_SULOH</name>
<dbReference type="Proteomes" id="UP000582213">
    <property type="component" value="Unassembled WGS sequence"/>
</dbReference>
<evidence type="ECO:0000313" key="4">
    <source>
        <dbReference type="Proteomes" id="UP000582213"/>
    </source>
</evidence>
<reference evidence="2 3" key="1">
    <citation type="submission" date="2019-10" db="EMBL/GenBank/DDBJ databases">
        <title>Genome Sequences from Six Type Strain Members of the Archaeal Family Sulfolobaceae: Acidianus ambivalens, Acidianus infernus, Metallosphaera prunae, Stygiolobus azoricus, Sulfolobus metallicus, and Sulfurisphaera ohwakuensis.</title>
        <authorList>
            <person name="Counts J.A."/>
            <person name="Kelly R.M."/>
        </authorList>
    </citation>
    <scope>NUCLEOTIDE SEQUENCE [LARGE SCALE GENOMIC DNA]</scope>
    <source>
        <strain evidence="2 3">TA-1</strain>
    </source>
</reference>
<dbReference type="EMBL" id="JACHFY010000025">
    <property type="protein sequence ID" value="MBB5254813.1"/>
    <property type="molecule type" value="Genomic_DNA"/>
</dbReference>
<reference evidence="1 4" key="2">
    <citation type="submission" date="2020-08" db="EMBL/GenBank/DDBJ databases">
        <title>Genomic Encyclopedia of Type Strains, Phase IV (KMG-IV): sequencing the most valuable type-strain genomes for metagenomic binning, comparative biology and taxonomic classification.</title>
        <authorList>
            <person name="Goeker M."/>
        </authorList>
    </citation>
    <scope>NUCLEOTIDE SEQUENCE [LARGE SCALE GENOMIC DNA]</scope>
    <source>
        <strain evidence="1 4">DSM 12421</strain>
    </source>
</reference>